<keyword evidence="3" id="KW-0050">Antiport</keyword>
<keyword evidence="4" id="KW-0812">Transmembrane</keyword>
<dbReference type="KEGG" id="surl:BI350_05020"/>
<dbReference type="GO" id="GO:0016020">
    <property type="term" value="C:membrane"/>
    <property type="evidence" value="ECO:0007669"/>
    <property type="project" value="UniProtKB-SubCell"/>
</dbReference>
<keyword evidence="4" id="KW-0472">Membrane</keyword>
<dbReference type="NCBIfam" id="TIGR01300">
    <property type="entry name" value="CPA3_mnhG_phaG"/>
    <property type="match status" value="1"/>
</dbReference>
<dbReference type="RefSeq" id="WP_075527119.1">
    <property type="nucleotide sequence ID" value="NZ_CP017560.1"/>
</dbReference>
<evidence type="ECO:0000313" key="6">
    <source>
        <dbReference type="Proteomes" id="UP000185746"/>
    </source>
</evidence>
<dbReference type="EMBL" id="CP017560">
    <property type="protein sequence ID" value="AOV06995.1"/>
    <property type="molecule type" value="Genomic_DNA"/>
</dbReference>
<evidence type="ECO:0000256" key="2">
    <source>
        <dbReference type="ARBA" id="ARBA00008404"/>
    </source>
</evidence>
<dbReference type="AlphaFoldDB" id="A0A1D8JE53"/>
<proteinExistence type="inferred from homology"/>
<reference evidence="5 6" key="1">
    <citation type="submission" date="2016-09" db="EMBL/GenBank/DDBJ databases">
        <title>Complete genome sequence of the Lysinibacillus sphaericus LMG 22257, a specie of Bacillus with ureolytic activity that can effectively biodeposit calcium carbonate.</title>
        <authorList>
            <person name="Yan W."/>
        </authorList>
    </citation>
    <scope>NUCLEOTIDE SEQUENCE [LARGE SCALE GENOMIC DNA]</scope>
    <source>
        <strain evidence="5 6">LMG 22257</strain>
    </source>
</reference>
<feature type="transmembrane region" description="Helical" evidence="4">
    <location>
        <begin position="40"/>
        <end position="60"/>
    </location>
</feature>
<comment type="similarity">
    <text evidence="2">Belongs to the CPA3 antiporters (TC 2.A.63) subunit G family.</text>
</comment>
<dbReference type="GO" id="GO:0015385">
    <property type="term" value="F:sodium:proton antiporter activity"/>
    <property type="evidence" value="ECO:0007669"/>
    <property type="project" value="TreeGrafter"/>
</dbReference>
<dbReference type="Pfam" id="PF03334">
    <property type="entry name" value="PhaG_MnhG_YufB"/>
    <property type="match status" value="1"/>
</dbReference>
<feature type="transmembrane region" description="Helical" evidence="4">
    <location>
        <begin position="6"/>
        <end position="28"/>
    </location>
</feature>
<accession>A0A1D8JE53</accession>
<evidence type="ECO:0000256" key="3">
    <source>
        <dbReference type="ARBA" id="ARBA00022449"/>
    </source>
</evidence>
<comment type="subcellular location">
    <subcellularLocation>
        <location evidence="1">Membrane</location>
        <topology evidence="1">Multi-pass membrane protein</topology>
    </subcellularLocation>
</comment>
<evidence type="ECO:0000256" key="4">
    <source>
        <dbReference type="SAM" id="Phobius"/>
    </source>
</evidence>
<dbReference type="Proteomes" id="UP000185746">
    <property type="component" value="Chromosome"/>
</dbReference>
<keyword evidence="6" id="KW-1185">Reference proteome</keyword>
<evidence type="ECO:0000256" key="1">
    <source>
        <dbReference type="ARBA" id="ARBA00004141"/>
    </source>
</evidence>
<dbReference type="PANTHER" id="PTHR34703">
    <property type="entry name" value="ANTIPORTER SUBUNIT MNHG2-RELATED"/>
    <property type="match status" value="1"/>
</dbReference>
<protein>
    <submittedName>
        <fullName evidence="5">Na+/H+ antiporter subunit G</fullName>
    </submittedName>
</protein>
<dbReference type="NCBIfam" id="NF009314">
    <property type="entry name" value="PRK12674.1-2"/>
    <property type="match status" value="1"/>
</dbReference>
<name>A0A1D8JE53_9BACL</name>
<dbReference type="PANTHER" id="PTHR34703:SF1">
    <property type="entry name" value="ANTIPORTER SUBUNIT MNHG2-RELATED"/>
    <property type="match status" value="1"/>
</dbReference>
<gene>
    <name evidence="5" type="ORF">BI350_05020</name>
</gene>
<keyword evidence="3" id="KW-0813">Transport</keyword>
<dbReference type="InterPro" id="IPR005133">
    <property type="entry name" value="PhaG_MnhG_YufB"/>
</dbReference>
<sequence>MTVIANTLIVLTIVVGLIFTVVTVIGVLRLPDVYTRAHAASKSATLGVLSILVGTFFHFWFNEGYFSVRILLGILFLFITAPIGGHLMSRAAYFSGVKPTELTVGDDLAEVVERAKKEIK</sequence>
<organism evidence="5 6">
    <name type="scientific">Sporosarcina ureilytica</name>
    <dbReference type="NCBI Taxonomy" id="298596"/>
    <lineage>
        <taxon>Bacteria</taxon>
        <taxon>Bacillati</taxon>
        <taxon>Bacillota</taxon>
        <taxon>Bacilli</taxon>
        <taxon>Bacillales</taxon>
        <taxon>Caryophanaceae</taxon>
        <taxon>Sporosarcina</taxon>
    </lineage>
</organism>
<keyword evidence="4" id="KW-1133">Transmembrane helix</keyword>
<feature type="transmembrane region" description="Helical" evidence="4">
    <location>
        <begin position="66"/>
        <end position="88"/>
    </location>
</feature>
<evidence type="ECO:0000313" key="5">
    <source>
        <dbReference type="EMBL" id="AOV06995.1"/>
    </source>
</evidence>